<dbReference type="Pfam" id="PF02624">
    <property type="entry name" value="YcaO"/>
    <property type="match status" value="1"/>
</dbReference>
<dbReference type="InterPro" id="IPR003776">
    <property type="entry name" value="YcaO-like_dom"/>
</dbReference>
<dbReference type="PANTHER" id="PTHR37809">
    <property type="entry name" value="RIBOSOMAL PROTEIN S12 METHYLTHIOTRANSFERASE ACCESSORY FACTOR YCAO"/>
    <property type="match status" value="1"/>
</dbReference>
<reference evidence="3 4" key="1">
    <citation type="submission" date="2019-05" db="EMBL/GenBank/DDBJ databases">
        <title>Comparative genomics and metabolomics analyses of clavulanic acid producing Streptomyces species provides insight into specialized metabolism and evolution of beta-lactam biosynthetic gene clusters.</title>
        <authorList>
            <person name="Moore M.A."/>
            <person name="Cruz-Morales P."/>
            <person name="Barona Gomez F."/>
            <person name="Kapil T."/>
        </authorList>
    </citation>
    <scope>NUCLEOTIDE SEQUENCE [LARGE SCALE GENOMIC DNA]</scope>
    <source>
        <strain evidence="3 4">NRRL 5741</strain>
    </source>
</reference>
<dbReference type="NCBIfam" id="TIGR00702">
    <property type="entry name" value="YcaO-type kinase domain"/>
    <property type="match status" value="1"/>
</dbReference>
<feature type="domain" description="YcaO" evidence="2">
    <location>
        <begin position="89"/>
        <end position="414"/>
    </location>
</feature>
<dbReference type="RefSeq" id="WP_323392051.1">
    <property type="nucleotide sequence ID" value="NZ_JBEPDZ010000007.1"/>
</dbReference>
<name>A0A646KIP5_STRJU</name>
<evidence type="ECO:0000313" key="3">
    <source>
        <dbReference type="EMBL" id="MQT02134.1"/>
    </source>
</evidence>
<dbReference type="Proteomes" id="UP000419138">
    <property type="component" value="Unassembled WGS sequence"/>
</dbReference>
<accession>A0A646KIP5</accession>
<sequence>MTPAPGAPGTPGFPGFPGTPGTPEVSGKKVYVTGTHRARLPTETWDTIRPLLPRFGISRVADVTGLDVIGLPVAVAFRPLSRTLAVSQGKGHDLLLARISAAMEAIELWHAGYACPPAVLRGHPAAGLGLPYPLRALDHHSGSLVGDHTPLDWIEARGMLSGAAVPVPADAVRLAFPAEDAWSVRGLRPVSNGLASGNTRDEAALHALYEAVERDALSTLTEEPDDGRISVLPGTVDDPVCGPLIERMLSRGVQVDLASVPNRWGLPCFVAFVWSEDFPVLCGGSGAHSSPGVALSRAITEAAQSRLTAISGSRDDLAPVYAHVLRGAPGRPLPDPTAIPYAELPAPGPAYPHFDDLGAEVTWAAGRCLEVTGNEPLLVDLSTRDEFAVVKVVAPGVRNSERHVIPRPRYGRPG</sequence>
<proteinExistence type="predicted"/>
<evidence type="ECO:0000313" key="4">
    <source>
        <dbReference type="Proteomes" id="UP000419138"/>
    </source>
</evidence>
<comment type="caution">
    <text evidence="3">The sequence shown here is derived from an EMBL/GenBank/DDBJ whole genome shotgun (WGS) entry which is preliminary data.</text>
</comment>
<keyword evidence="4" id="KW-1185">Reference proteome</keyword>
<dbReference type="AlphaFoldDB" id="A0A646KIP5"/>
<gene>
    <name evidence="3" type="ORF">FF041_18555</name>
</gene>
<feature type="region of interest" description="Disordered" evidence="1">
    <location>
        <begin position="1"/>
        <end position="27"/>
    </location>
</feature>
<evidence type="ECO:0000259" key="2">
    <source>
        <dbReference type="PROSITE" id="PS51664"/>
    </source>
</evidence>
<protein>
    <recommendedName>
        <fullName evidence="2">YcaO domain-containing protein</fullName>
    </recommendedName>
</protein>
<organism evidence="3 4">
    <name type="scientific">Streptomyces jumonjinensis</name>
    <dbReference type="NCBI Taxonomy" id="1945"/>
    <lineage>
        <taxon>Bacteria</taxon>
        <taxon>Bacillati</taxon>
        <taxon>Actinomycetota</taxon>
        <taxon>Actinomycetes</taxon>
        <taxon>Kitasatosporales</taxon>
        <taxon>Streptomycetaceae</taxon>
        <taxon>Streptomyces</taxon>
    </lineage>
</organism>
<dbReference type="PROSITE" id="PS51664">
    <property type="entry name" value="YCAO"/>
    <property type="match status" value="1"/>
</dbReference>
<dbReference type="Gene3D" id="3.30.160.660">
    <property type="match status" value="1"/>
</dbReference>
<evidence type="ECO:0000256" key="1">
    <source>
        <dbReference type="SAM" id="MobiDB-lite"/>
    </source>
</evidence>
<dbReference type="EMBL" id="VCLA01000145">
    <property type="protein sequence ID" value="MQT02134.1"/>
    <property type="molecule type" value="Genomic_DNA"/>
</dbReference>
<dbReference type="PANTHER" id="PTHR37809:SF1">
    <property type="entry name" value="RIBOSOMAL PROTEIN S12 METHYLTHIOTRANSFERASE ACCESSORY FACTOR YCAO"/>
    <property type="match status" value="1"/>
</dbReference>